<gene>
    <name evidence="2" type="ORF">C7A10_16715</name>
    <name evidence="1" type="ORF">PFLmoz3_02621</name>
</gene>
<evidence type="ECO:0000313" key="3">
    <source>
        <dbReference type="Proteomes" id="UP000061348"/>
    </source>
</evidence>
<reference evidence="1 3" key="1">
    <citation type="submission" date="2015-05" db="EMBL/GenBank/DDBJ databases">
        <title>A genomic and transcriptomic approach to investigate the blue pigment phenotype in Pseudomonas fluorescens.</title>
        <authorList>
            <person name="Andreani N.A."/>
            <person name="Cardazzo B."/>
        </authorList>
    </citation>
    <scope>NUCLEOTIDE SEQUENCE [LARGE SCALE GENOMIC DNA]</scope>
    <source>
        <strain evidence="1 3">Ps_22</strain>
    </source>
</reference>
<sequence>MKSREITIIKNGIRDSAVIEYEGGKPTLYLLLSNGTKKTYTAMDLYDCFGVLRADMKDTVFLCKGGKINVHTSGMSSHMSNGLIAYELTLGRPDGEVVHIFAHEENDLTNDIQQQHDFCQRWAESVQI</sequence>
<accession>A0A125QIH6</accession>
<dbReference type="PATRIC" id="fig|294.194.peg.2899"/>
<evidence type="ECO:0000313" key="4">
    <source>
        <dbReference type="Proteomes" id="UP000239731"/>
    </source>
</evidence>
<proteinExistence type="predicted"/>
<organism evidence="1 3">
    <name type="scientific">Pseudomonas fluorescens</name>
    <dbReference type="NCBI Taxonomy" id="294"/>
    <lineage>
        <taxon>Bacteria</taxon>
        <taxon>Pseudomonadati</taxon>
        <taxon>Pseudomonadota</taxon>
        <taxon>Gammaproteobacteria</taxon>
        <taxon>Pseudomonadales</taxon>
        <taxon>Pseudomonadaceae</taxon>
        <taxon>Pseudomonas</taxon>
    </lineage>
</organism>
<reference evidence="2 4" key="2">
    <citation type="submission" date="2018-03" db="EMBL/GenBank/DDBJ databases">
        <title>Blue discolouration in mozzarella cheese caused by Pseudomonas fluorescens.</title>
        <authorList>
            <person name="Chiesa F."/>
            <person name="Dalmasso A."/>
            <person name="Lomonaco S."/>
        </authorList>
    </citation>
    <scope>NUCLEOTIDE SEQUENCE [LARGE SCALE GENOMIC DNA]</scope>
    <source>
        <strain evidence="2 4">11293</strain>
    </source>
</reference>
<comment type="caution">
    <text evidence="1">The sequence shown here is derived from an EMBL/GenBank/DDBJ whole genome shotgun (WGS) entry which is preliminary data.</text>
</comment>
<evidence type="ECO:0000313" key="2">
    <source>
        <dbReference type="EMBL" id="PRW92036.1"/>
    </source>
</evidence>
<dbReference type="EMBL" id="PVUH01000010">
    <property type="protein sequence ID" value="PRW92036.1"/>
    <property type="molecule type" value="Genomic_DNA"/>
</dbReference>
<dbReference type="RefSeq" id="WP_054898814.1">
    <property type="nucleotide sequence ID" value="NZ_LCYA01000067.1"/>
</dbReference>
<dbReference type="EMBL" id="LCYA01000067">
    <property type="protein sequence ID" value="KWV87684.1"/>
    <property type="molecule type" value="Genomic_DNA"/>
</dbReference>
<dbReference type="Proteomes" id="UP000061348">
    <property type="component" value="Unassembled WGS sequence"/>
</dbReference>
<evidence type="ECO:0000313" key="1">
    <source>
        <dbReference type="EMBL" id="KWV87684.1"/>
    </source>
</evidence>
<name>A0A125QIH6_PSEFL</name>
<protein>
    <submittedName>
        <fullName evidence="1">Uncharacterized protein</fullName>
    </submittedName>
</protein>
<dbReference type="AlphaFoldDB" id="A0A125QIH6"/>
<dbReference type="Proteomes" id="UP000239731">
    <property type="component" value="Unassembled WGS sequence"/>
</dbReference>